<dbReference type="PATRIC" id="fig|1001583.3.peg.316"/>
<dbReference type="Proteomes" id="UP000012042">
    <property type="component" value="Chromosome"/>
</dbReference>
<sequence length="101" mass="10794">MVKMTKVKAMVTKMMLGAMTVATLMATSAGASAATVTSNVTAPEMAVVTTVKLDTHANTEIQPTKIHLKRVTTKAISNQVQTAVDASALNLDQQHRDRQLK</sequence>
<evidence type="ECO:0000256" key="1">
    <source>
        <dbReference type="SAM" id="SignalP"/>
    </source>
</evidence>
<organism evidence="2 3">
    <name type="scientific">Levilactobacillus brevis KB290</name>
    <dbReference type="NCBI Taxonomy" id="1001583"/>
    <lineage>
        <taxon>Bacteria</taxon>
        <taxon>Bacillati</taxon>
        <taxon>Bacillota</taxon>
        <taxon>Bacilli</taxon>
        <taxon>Lactobacillales</taxon>
        <taxon>Lactobacillaceae</taxon>
        <taxon>Levilactobacillus</taxon>
    </lineage>
</organism>
<feature type="chain" id="PRO_5004062724" evidence="1">
    <location>
        <begin position="34"/>
        <end position="101"/>
    </location>
</feature>
<proteinExistence type="predicted"/>
<dbReference type="HOGENOM" id="CLU_2330174_0_0_9"/>
<reference evidence="2 3" key="1">
    <citation type="journal article" date="2013" name="PLoS ONE">
        <title>Genomic Analysis by Deep Sequencing of the Probiotic Lactobacillus brevis KB290 Harboring Nine Plasmids Reveals Genomic Stability.</title>
        <authorList>
            <person name="Fukao M."/>
            <person name="Oshima K."/>
            <person name="Morita H."/>
            <person name="Toh H."/>
            <person name="Suda W."/>
            <person name="Kim S.W."/>
            <person name="Suzuki S."/>
            <person name="Yakabe T."/>
            <person name="Hattori M."/>
            <person name="Yajima N."/>
        </authorList>
    </citation>
    <scope>NUCLEOTIDE SEQUENCE [LARGE SCALE GENOMIC DNA]</scope>
    <source>
        <strain evidence="2 3">KB290</strain>
    </source>
</reference>
<keyword evidence="1" id="KW-0732">Signal</keyword>
<accession>M5AAY9</accession>
<evidence type="ECO:0000313" key="2">
    <source>
        <dbReference type="EMBL" id="BAN05959.1"/>
    </source>
</evidence>
<name>M5AAY9_LEVBR</name>
<dbReference type="KEGG" id="lbk:LVISKB_0324"/>
<gene>
    <name evidence="2" type="ORF">LVISKB_0324</name>
</gene>
<dbReference type="AlphaFoldDB" id="M5AAY9"/>
<protein>
    <submittedName>
        <fullName evidence="2">Uncharacterized protein</fullName>
    </submittedName>
</protein>
<dbReference type="EMBL" id="AP012167">
    <property type="protein sequence ID" value="BAN05959.1"/>
    <property type="molecule type" value="Genomic_DNA"/>
</dbReference>
<feature type="signal peptide" evidence="1">
    <location>
        <begin position="1"/>
        <end position="33"/>
    </location>
</feature>
<evidence type="ECO:0000313" key="3">
    <source>
        <dbReference type="Proteomes" id="UP000012042"/>
    </source>
</evidence>